<accession>A0ABN3THX5</accession>
<sequence>MNEHPKVTEDQARNAELVAAYDDTDDTGPVFTDRIQSLGYAPPERPEVTQWGFCVIVDDDGREWLAWDAEGVRYAESH</sequence>
<name>A0ABN3THX5_9ACTN</name>
<comment type="caution">
    <text evidence="1">The sequence shown here is derived from an EMBL/GenBank/DDBJ whole genome shotgun (WGS) entry which is preliminary data.</text>
</comment>
<dbReference type="RefSeq" id="WP_290316179.1">
    <property type="nucleotide sequence ID" value="NZ_BAAATE010000151.1"/>
</dbReference>
<dbReference type="EMBL" id="BAAATE010000151">
    <property type="protein sequence ID" value="GAA2704426.1"/>
    <property type="molecule type" value="Genomic_DNA"/>
</dbReference>
<evidence type="ECO:0000313" key="2">
    <source>
        <dbReference type="Proteomes" id="UP001501666"/>
    </source>
</evidence>
<gene>
    <name evidence="1" type="ORF">GCM10010412_101730</name>
</gene>
<evidence type="ECO:0000313" key="1">
    <source>
        <dbReference type="EMBL" id="GAA2704426.1"/>
    </source>
</evidence>
<organism evidence="1 2">
    <name type="scientific">Nonomuraea recticatena</name>
    <dbReference type="NCBI Taxonomy" id="46178"/>
    <lineage>
        <taxon>Bacteria</taxon>
        <taxon>Bacillati</taxon>
        <taxon>Actinomycetota</taxon>
        <taxon>Actinomycetes</taxon>
        <taxon>Streptosporangiales</taxon>
        <taxon>Streptosporangiaceae</taxon>
        <taxon>Nonomuraea</taxon>
    </lineage>
</organism>
<proteinExistence type="predicted"/>
<reference evidence="1 2" key="1">
    <citation type="journal article" date="2019" name="Int. J. Syst. Evol. Microbiol.">
        <title>The Global Catalogue of Microorganisms (GCM) 10K type strain sequencing project: providing services to taxonomists for standard genome sequencing and annotation.</title>
        <authorList>
            <consortium name="The Broad Institute Genomics Platform"/>
            <consortium name="The Broad Institute Genome Sequencing Center for Infectious Disease"/>
            <person name="Wu L."/>
            <person name="Ma J."/>
        </authorList>
    </citation>
    <scope>NUCLEOTIDE SEQUENCE [LARGE SCALE GENOMIC DNA]</scope>
    <source>
        <strain evidence="1 2">JCM 6835</strain>
    </source>
</reference>
<keyword evidence="2" id="KW-1185">Reference proteome</keyword>
<dbReference type="Proteomes" id="UP001501666">
    <property type="component" value="Unassembled WGS sequence"/>
</dbReference>
<protein>
    <submittedName>
        <fullName evidence="1">Uncharacterized protein</fullName>
    </submittedName>
</protein>